<feature type="transmembrane region" description="Helical" evidence="4">
    <location>
        <begin position="93"/>
        <end position="114"/>
    </location>
</feature>
<reference evidence="6 7" key="1">
    <citation type="submission" date="2020-04" db="EMBL/GenBank/DDBJ databases">
        <title>Genome sequence of Altibacter aquimarinus strain ALE3EI.</title>
        <authorList>
            <person name="Oh H.-M."/>
            <person name="Jang D."/>
        </authorList>
    </citation>
    <scope>NUCLEOTIDE SEQUENCE [LARGE SCALE GENOMIC DNA]</scope>
    <source>
        <strain evidence="6 7">ALE3EI</strain>
    </source>
</reference>
<evidence type="ECO:0000259" key="5">
    <source>
        <dbReference type="PROSITE" id="PS01124"/>
    </source>
</evidence>
<dbReference type="PANTHER" id="PTHR43280">
    <property type="entry name" value="ARAC-FAMILY TRANSCRIPTIONAL REGULATOR"/>
    <property type="match status" value="1"/>
</dbReference>
<dbReference type="Proteomes" id="UP000515514">
    <property type="component" value="Chromosome"/>
</dbReference>
<feature type="transmembrane region" description="Helical" evidence="4">
    <location>
        <begin position="199"/>
        <end position="218"/>
    </location>
</feature>
<dbReference type="InterPro" id="IPR018060">
    <property type="entry name" value="HTH_AraC"/>
</dbReference>
<proteinExistence type="predicted"/>
<feature type="transmembrane region" description="Helical" evidence="4">
    <location>
        <begin position="138"/>
        <end position="156"/>
    </location>
</feature>
<dbReference type="InterPro" id="IPR018062">
    <property type="entry name" value="HTH_AraC-typ_CS"/>
</dbReference>
<protein>
    <recommendedName>
        <fullName evidence="5">HTH araC/xylS-type domain-containing protein</fullName>
    </recommendedName>
</protein>
<accession>A0A7G8PVW8</accession>
<dbReference type="RefSeq" id="WP_186988172.1">
    <property type="nucleotide sequence ID" value="NZ_CP052909.1"/>
</dbReference>
<keyword evidence="3" id="KW-0804">Transcription</keyword>
<evidence type="ECO:0000256" key="3">
    <source>
        <dbReference type="ARBA" id="ARBA00023163"/>
    </source>
</evidence>
<evidence type="ECO:0000256" key="4">
    <source>
        <dbReference type="SAM" id="Phobius"/>
    </source>
</evidence>
<keyword evidence="4" id="KW-0812">Transmembrane</keyword>
<feature type="transmembrane region" description="Helical" evidence="4">
    <location>
        <begin position="31"/>
        <end position="50"/>
    </location>
</feature>
<feature type="transmembrane region" description="Helical" evidence="4">
    <location>
        <begin position="6"/>
        <end position="24"/>
    </location>
</feature>
<dbReference type="Pfam" id="PF12833">
    <property type="entry name" value="HTH_18"/>
    <property type="match status" value="1"/>
</dbReference>
<keyword evidence="4" id="KW-1133">Transmembrane helix</keyword>
<gene>
    <name evidence="6" type="ORF">ALE3EI_1937</name>
</gene>
<dbReference type="Gene3D" id="1.10.10.60">
    <property type="entry name" value="Homeodomain-like"/>
    <property type="match status" value="1"/>
</dbReference>
<feature type="transmembrane region" description="Helical" evidence="4">
    <location>
        <begin position="62"/>
        <end position="81"/>
    </location>
</feature>
<dbReference type="AlphaFoldDB" id="A0A7G8PVW8"/>
<evidence type="ECO:0000313" key="7">
    <source>
        <dbReference type="Proteomes" id="UP000515514"/>
    </source>
</evidence>
<dbReference type="PANTHER" id="PTHR43280:SF2">
    <property type="entry name" value="HTH-TYPE TRANSCRIPTIONAL REGULATOR EXSA"/>
    <property type="match status" value="1"/>
</dbReference>
<dbReference type="KEGG" id="alti:ALE3EI_1937"/>
<evidence type="ECO:0000256" key="2">
    <source>
        <dbReference type="ARBA" id="ARBA00023125"/>
    </source>
</evidence>
<dbReference type="GO" id="GO:0043565">
    <property type="term" value="F:sequence-specific DNA binding"/>
    <property type="evidence" value="ECO:0007669"/>
    <property type="project" value="InterPro"/>
</dbReference>
<dbReference type="PROSITE" id="PS00041">
    <property type="entry name" value="HTH_ARAC_FAMILY_1"/>
    <property type="match status" value="1"/>
</dbReference>
<feature type="transmembrane region" description="Helical" evidence="4">
    <location>
        <begin position="168"/>
        <end position="187"/>
    </location>
</feature>
<keyword evidence="1" id="KW-0805">Transcription regulation</keyword>
<dbReference type="InterPro" id="IPR009057">
    <property type="entry name" value="Homeodomain-like_sf"/>
</dbReference>
<evidence type="ECO:0000313" key="6">
    <source>
        <dbReference type="EMBL" id="QNJ98484.1"/>
    </source>
</evidence>
<sequence>MDILRYFIFFYCFLGVFTAGGLFFKTRSPANITLAIFIILFTLEQLDFLYTTSEIVHVYPKYFLIIYPVCLLFGPSLWLHFRYVKNPELQFKYIHLLHAIPFLLFVIIFMLPLFKHGGAERIQFARDNFMDHFMPLNYIRTSHVSFYGLLMVFVIVRDKIYRNNKQGIYLSIIAIIYLLTAVLQQYLTMFADSYRQFALYFFLASSIVLIAGFVLYAYPNLLQQLHQKYFSSTLNSEDRARIRSKLHNAQSNTGLFLNSKLNLNQLSETLDERPQYVSQVLSEDFSTSFSGFVNKIRVDHACSILCDPTKDELKILAVAFESGFNNNVTFNKAFVKFKGITPGKFRKERN</sequence>
<dbReference type="SUPFAM" id="SSF46689">
    <property type="entry name" value="Homeodomain-like"/>
    <property type="match status" value="1"/>
</dbReference>
<dbReference type="EMBL" id="CP052909">
    <property type="protein sequence ID" value="QNJ98484.1"/>
    <property type="molecule type" value="Genomic_DNA"/>
</dbReference>
<dbReference type="PROSITE" id="PS01124">
    <property type="entry name" value="HTH_ARAC_FAMILY_2"/>
    <property type="match status" value="1"/>
</dbReference>
<keyword evidence="7" id="KW-1185">Reference proteome</keyword>
<evidence type="ECO:0000256" key="1">
    <source>
        <dbReference type="ARBA" id="ARBA00023015"/>
    </source>
</evidence>
<dbReference type="SMART" id="SM00342">
    <property type="entry name" value="HTH_ARAC"/>
    <property type="match status" value="1"/>
</dbReference>
<dbReference type="GO" id="GO:0003700">
    <property type="term" value="F:DNA-binding transcription factor activity"/>
    <property type="evidence" value="ECO:0007669"/>
    <property type="project" value="InterPro"/>
</dbReference>
<name>A0A7G8PVW8_9FLAO</name>
<keyword evidence="4" id="KW-0472">Membrane</keyword>
<feature type="domain" description="HTH araC/xylS-type" evidence="5">
    <location>
        <begin position="240"/>
        <end position="348"/>
    </location>
</feature>
<keyword evidence="2" id="KW-0238">DNA-binding</keyword>
<organism evidence="6 7">
    <name type="scientific">Constantimarinum furrinae</name>
    <dbReference type="NCBI Taxonomy" id="2562285"/>
    <lineage>
        <taxon>Bacteria</taxon>
        <taxon>Pseudomonadati</taxon>
        <taxon>Bacteroidota</taxon>
        <taxon>Flavobacteriia</taxon>
        <taxon>Flavobacteriales</taxon>
        <taxon>Flavobacteriaceae</taxon>
        <taxon>Altibacter/Constantimarinum group</taxon>
        <taxon>Constantimarinum</taxon>
    </lineage>
</organism>